<evidence type="ECO:0000313" key="3">
    <source>
        <dbReference type="Proteomes" id="UP000499080"/>
    </source>
</evidence>
<proteinExistence type="predicted"/>
<dbReference type="Proteomes" id="UP000499080">
    <property type="component" value="Unassembled WGS sequence"/>
</dbReference>
<keyword evidence="3" id="KW-1185">Reference proteome</keyword>
<reference evidence="2 3" key="1">
    <citation type="journal article" date="2019" name="Sci. Rep.">
        <title>Orb-weaving spider Araneus ventricosus genome elucidates the spidroin gene catalogue.</title>
        <authorList>
            <person name="Kono N."/>
            <person name="Nakamura H."/>
            <person name="Ohtoshi R."/>
            <person name="Moran D.A.P."/>
            <person name="Shinohara A."/>
            <person name="Yoshida Y."/>
            <person name="Fujiwara M."/>
            <person name="Mori M."/>
            <person name="Tomita M."/>
            <person name="Arakawa K."/>
        </authorList>
    </citation>
    <scope>NUCLEOTIDE SEQUENCE [LARGE SCALE GENOMIC DNA]</scope>
</reference>
<evidence type="ECO:0000256" key="1">
    <source>
        <dbReference type="SAM" id="MobiDB-lite"/>
    </source>
</evidence>
<organism evidence="2 3">
    <name type="scientific">Araneus ventricosus</name>
    <name type="common">Orbweaver spider</name>
    <name type="synonym">Epeira ventricosa</name>
    <dbReference type="NCBI Taxonomy" id="182803"/>
    <lineage>
        <taxon>Eukaryota</taxon>
        <taxon>Metazoa</taxon>
        <taxon>Ecdysozoa</taxon>
        <taxon>Arthropoda</taxon>
        <taxon>Chelicerata</taxon>
        <taxon>Arachnida</taxon>
        <taxon>Araneae</taxon>
        <taxon>Araneomorphae</taxon>
        <taxon>Entelegynae</taxon>
        <taxon>Araneoidea</taxon>
        <taxon>Araneidae</taxon>
        <taxon>Araneus</taxon>
    </lineage>
</organism>
<sequence>MRCNSTGEGSFEGGNTPPLADNGRPSRKWEMADATSQRHCTAESPDLFLSCMKTWTPALSVTRISKDNHLVGKGTQLEVPPNALESI</sequence>
<gene>
    <name evidence="2" type="ORF">AVEN_3630_1</name>
</gene>
<feature type="region of interest" description="Disordered" evidence="1">
    <location>
        <begin position="1"/>
        <end position="36"/>
    </location>
</feature>
<protein>
    <submittedName>
        <fullName evidence="2">Uncharacterized protein</fullName>
    </submittedName>
</protein>
<evidence type="ECO:0000313" key="2">
    <source>
        <dbReference type="EMBL" id="GBN01077.1"/>
    </source>
</evidence>
<dbReference type="AlphaFoldDB" id="A0A4Y2KHL5"/>
<comment type="caution">
    <text evidence="2">The sequence shown here is derived from an EMBL/GenBank/DDBJ whole genome shotgun (WGS) entry which is preliminary data.</text>
</comment>
<accession>A0A4Y2KHL5</accession>
<dbReference type="EMBL" id="BGPR01004579">
    <property type="protein sequence ID" value="GBN01077.1"/>
    <property type="molecule type" value="Genomic_DNA"/>
</dbReference>
<name>A0A4Y2KHL5_ARAVE</name>